<feature type="transmembrane region" description="Helical" evidence="1">
    <location>
        <begin position="198"/>
        <end position="222"/>
    </location>
</feature>
<feature type="transmembrane region" description="Helical" evidence="1">
    <location>
        <begin position="168"/>
        <end position="186"/>
    </location>
</feature>
<comment type="caution">
    <text evidence="2">The sequence shown here is derived from an EMBL/GenBank/DDBJ whole genome shotgun (WGS) entry which is preliminary data.</text>
</comment>
<organism evidence="2 3">
    <name type="scientific">Clostridium senegalense</name>
    <dbReference type="NCBI Taxonomy" id="1465809"/>
    <lineage>
        <taxon>Bacteria</taxon>
        <taxon>Bacillati</taxon>
        <taxon>Bacillota</taxon>
        <taxon>Clostridia</taxon>
        <taxon>Eubacteriales</taxon>
        <taxon>Clostridiaceae</taxon>
        <taxon>Clostridium</taxon>
    </lineage>
</organism>
<feature type="transmembrane region" description="Helical" evidence="1">
    <location>
        <begin position="86"/>
        <end position="105"/>
    </location>
</feature>
<feature type="transmembrane region" description="Helical" evidence="1">
    <location>
        <begin position="57"/>
        <end position="80"/>
    </location>
</feature>
<evidence type="ECO:0000313" key="2">
    <source>
        <dbReference type="EMBL" id="NEU05936.1"/>
    </source>
</evidence>
<reference evidence="2 3" key="1">
    <citation type="submission" date="2020-02" db="EMBL/GenBank/DDBJ databases">
        <title>Genome assembly of a novel Clostridium senegalense strain.</title>
        <authorList>
            <person name="Gupta T.B."/>
            <person name="Jauregui R."/>
            <person name="Maclean P."/>
            <person name="Nawarathana A."/>
            <person name="Brightwell G."/>
        </authorList>
    </citation>
    <scope>NUCLEOTIDE SEQUENCE [LARGE SCALE GENOMIC DNA]</scope>
    <source>
        <strain evidence="2 3">AGRFS4</strain>
    </source>
</reference>
<accession>A0A6M0H5C5</accession>
<dbReference type="Proteomes" id="UP000481872">
    <property type="component" value="Unassembled WGS sequence"/>
</dbReference>
<evidence type="ECO:0008006" key="4">
    <source>
        <dbReference type="Google" id="ProtNLM"/>
    </source>
</evidence>
<gene>
    <name evidence="2" type="ORF">G3M99_13955</name>
</gene>
<keyword evidence="1" id="KW-0812">Transmembrane</keyword>
<dbReference type="Pfam" id="PF19845">
    <property type="entry name" value="DUF6320"/>
    <property type="match status" value="1"/>
</dbReference>
<evidence type="ECO:0000313" key="3">
    <source>
        <dbReference type="Proteomes" id="UP000481872"/>
    </source>
</evidence>
<keyword evidence="3" id="KW-1185">Reference proteome</keyword>
<feature type="transmembrane region" description="Helical" evidence="1">
    <location>
        <begin position="138"/>
        <end position="161"/>
    </location>
</feature>
<keyword evidence="1" id="KW-0472">Membrane</keyword>
<dbReference type="InterPro" id="IPR046283">
    <property type="entry name" value="DUF6320"/>
</dbReference>
<protein>
    <recommendedName>
        <fullName evidence="4">Zinc ribbon domain-containing protein</fullName>
    </recommendedName>
</protein>
<dbReference type="EMBL" id="JAAGPU010000029">
    <property type="protein sequence ID" value="NEU05936.1"/>
    <property type="molecule type" value="Genomic_DNA"/>
</dbReference>
<dbReference type="AlphaFoldDB" id="A0A6M0H5C5"/>
<keyword evidence="1" id="KW-1133">Transmembrane helix</keyword>
<name>A0A6M0H5C5_9CLOT</name>
<dbReference type="RefSeq" id="WP_061995252.1">
    <property type="nucleotide sequence ID" value="NZ_JAAGPU010000029.1"/>
</dbReference>
<evidence type="ECO:0000256" key="1">
    <source>
        <dbReference type="SAM" id="Phobius"/>
    </source>
</evidence>
<sequence length="238" mass="27457">MPYCPKCGVEVEYTLKECPLCEFSIPNIIPDIQIEEENKFPNATNIYPSKHEQLKKVIFSVLLAISICGIFIATLQNIYFSKTITWSRYSTVSILSGIIYLYIILKTNLSLDKFIKSMATNTFFLILLLDIVDGELYWSITFGLPCIFLATIFILSLVKLIRISRNPGFNIAAYIIFLLTLYSLAIDTLICLNYKESIILTWSIIIAFIGFPLSIALLYIHYKLPEQYKEKFRKKFHI</sequence>
<proteinExistence type="predicted"/>